<evidence type="ECO:0000256" key="1">
    <source>
        <dbReference type="SAM" id="MobiDB-lite"/>
    </source>
</evidence>
<dbReference type="AlphaFoldDB" id="A0A4U9F2B0"/>
<reference evidence="2" key="2">
    <citation type="submission" date="2021-03" db="EMBL/GenBank/DDBJ databases">
        <authorList>
            <person name="Alouane T."/>
            <person name="Langin T."/>
            <person name="Bonhomme L."/>
        </authorList>
    </citation>
    <scope>NUCLEOTIDE SEQUENCE</scope>
    <source>
        <strain evidence="2">MDC_Fg202</strain>
    </source>
</reference>
<evidence type="ECO:0000313" key="4">
    <source>
        <dbReference type="Proteomes" id="UP000746612"/>
    </source>
</evidence>
<evidence type="ECO:0000313" key="2">
    <source>
        <dbReference type="EMBL" id="CAG1975712.1"/>
    </source>
</evidence>
<dbReference type="EMBL" id="CAAKMV010000136">
    <property type="protein sequence ID" value="VIO58987.1"/>
    <property type="molecule type" value="Genomic_DNA"/>
</dbReference>
<gene>
    <name evidence="3" type="ORF">FUG_LOCUS324004</name>
    <name evidence="2" type="ORF">MDCFG202_LOCUS142621</name>
</gene>
<name>A0A4U9F2B0_GIBZA</name>
<dbReference type="Proteomes" id="UP000746612">
    <property type="component" value="Unassembled WGS sequence"/>
</dbReference>
<proteinExistence type="predicted"/>
<organism evidence="2 4">
    <name type="scientific">Gibberella zeae</name>
    <name type="common">Wheat head blight fungus</name>
    <name type="synonym">Fusarium graminearum</name>
    <dbReference type="NCBI Taxonomy" id="5518"/>
    <lineage>
        <taxon>Eukaryota</taxon>
        <taxon>Fungi</taxon>
        <taxon>Dikarya</taxon>
        <taxon>Ascomycota</taxon>
        <taxon>Pezizomycotina</taxon>
        <taxon>Sordariomycetes</taxon>
        <taxon>Hypocreomycetidae</taxon>
        <taxon>Hypocreales</taxon>
        <taxon>Nectriaceae</taxon>
        <taxon>Fusarium</taxon>
    </lineage>
</organism>
<protein>
    <submittedName>
        <fullName evidence="2">Uncharacterized protein</fullName>
    </submittedName>
</protein>
<reference evidence="3" key="1">
    <citation type="submission" date="2019-04" db="EMBL/GenBank/DDBJ databases">
        <authorList>
            <person name="Melise S."/>
            <person name="Noan J."/>
            <person name="Okalmin O."/>
        </authorList>
    </citation>
    <scope>NUCLEOTIDE SEQUENCE</scope>
    <source>
        <strain evidence="3">FN9</strain>
    </source>
</reference>
<dbReference type="EMBL" id="CAJPIJ010000104">
    <property type="protein sequence ID" value="CAG1975712.1"/>
    <property type="molecule type" value="Genomic_DNA"/>
</dbReference>
<evidence type="ECO:0000313" key="3">
    <source>
        <dbReference type="EMBL" id="VIO58987.1"/>
    </source>
</evidence>
<accession>A0A4U9F2B0</accession>
<feature type="region of interest" description="Disordered" evidence="1">
    <location>
        <begin position="1"/>
        <end position="23"/>
    </location>
</feature>
<sequence>MSPRSSLLLPFSGPGTRSHKDEKGHIHMLVKRTPYAGKFVTYILPLNSIYMNLNPERYDSRTRKGKVTNLIWILKYVTMSFLDTLCGAGLSHYFLNEGRVLAGEE</sequence>